<keyword evidence="3" id="KW-0121">Carboxypeptidase</keyword>
<evidence type="ECO:0000256" key="1">
    <source>
        <dbReference type="PROSITE-ProRule" id="PRU01379"/>
    </source>
</evidence>
<protein>
    <submittedName>
        <fullName evidence="3">Zinc carboxypeptidase</fullName>
    </submittedName>
</protein>
<proteinExistence type="inferred from homology"/>
<feature type="active site" description="Proton donor/acceptor" evidence="1">
    <location>
        <position position="184"/>
    </location>
</feature>
<dbReference type="InterPro" id="IPR000834">
    <property type="entry name" value="Peptidase_M14"/>
</dbReference>
<dbReference type="InterPro" id="IPR053138">
    <property type="entry name" value="N-alpha-Ac-DABA_deacetylase"/>
</dbReference>
<dbReference type="PROSITE" id="PS52035">
    <property type="entry name" value="PEPTIDASE_M14"/>
    <property type="match status" value="1"/>
</dbReference>
<dbReference type="GO" id="GO:0004181">
    <property type="term" value="F:metallocarboxypeptidase activity"/>
    <property type="evidence" value="ECO:0007669"/>
    <property type="project" value="InterPro"/>
</dbReference>
<accession>A0A399SX03</accession>
<reference evidence="3 4" key="1">
    <citation type="submission" date="2018-08" db="EMBL/GenBank/DDBJ databases">
        <title>Pallidiluteibacterium maritimus gen. nov., sp. nov., isolated from coastal sediment.</title>
        <authorList>
            <person name="Zhou L.Y."/>
        </authorList>
    </citation>
    <scope>NUCLEOTIDE SEQUENCE [LARGE SCALE GENOMIC DNA]</scope>
    <source>
        <strain evidence="3 4">XSD2</strain>
    </source>
</reference>
<keyword evidence="4" id="KW-1185">Reference proteome</keyword>
<name>A0A399SX03_9BACT</name>
<feature type="domain" description="Peptidase M14" evidence="2">
    <location>
        <begin position="1"/>
        <end position="205"/>
    </location>
</feature>
<dbReference type="PANTHER" id="PTHR37326:SF1">
    <property type="entry name" value="BLL3975 PROTEIN"/>
    <property type="match status" value="1"/>
</dbReference>
<comment type="caution">
    <text evidence="3">The sequence shown here is derived from an EMBL/GenBank/DDBJ whole genome shotgun (WGS) entry which is preliminary data.</text>
</comment>
<dbReference type="EMBL" id="QWGR01000012">
    <property type="protein sequence ID" value="RIJ46745.1"/>
    <property type="molecule type" value="Genomic_DNA"/>
</dbReference>
<dbReference type="SUPFAM" id="SSF53187">
    <property type="entry name" value="Zn-dependent exopeptidases"/>
    <property type="match status" value="1"/>
</dbReference>
<dbReference type="PANTHER" id="PTHR37326">
    <property type="entry name" value="BLL3975 PROTEIN"/>
    <property type="match status" value="1"/>
</dbReference>
<dbReference type="AlphaFoldDB" id="A0A399SX03"/>
<dbReference type="SMART" id="SM00631">
    <property type="entry name" value="Zn_pept"/>
    <property type="match status" value="1"/>
</dbReference>
<dbReference type="Pfam" id="PF00246">
    <property type="entry name" value="Peptidase_M14"/>
    <property type="match status" value="1"/>
</dbReference>
<evidence type="ECO:0000259" key="2">
    <source>
        <dbReference type="PROSITE" id="PS52035"/>
    </source>
</evidence>
<keyword evidence="3" id="KW-0645">Protease</keyword>
<sequence length="209" mass="23874">MDANTYPEIECIERSTESLPSKKILIIGVFHGDEQQGEYIINRYLEEGDFSEIKNALYFIPCLNHSGKSLNTRQNINKVDLNRNYPTKNWEKTEQNEYFSGESAASEEETRYMVQILERIKPDVIMTIHAPFKVVNYDGPAREIAEKISELCGYPVLGDIGYPTPGSFGTYCGVERNIPTITLELDEEESNEEAYIRTLPVLEYLANLT</sequence>
<dbReference type="GO" id="GO:0008270">
    <property type="term" value="F:zinc ion binding"/>
    <property type="evidence" value="ECO:0007669"/>
    <property type="project" value="InterPro"/>
</dbReference>
<evidence type="ECO:0000313" key="4">
    <source>
        <dbReference type="Proteomes" id="UP000265926"/>
    </source>
</evidence>
<gene>
    <name evidence="3" type="ORF">D1614_17610</name>
</gene>
<comment type="similarity">
    <text evidence="1">Belongs to the peptidase M14 family.</text>
</comment>
<organism evidence="3 4">
    <name type="scientific">Maribellus luteus</name>
    <dbReference type="NCBI Taxonomy" id="2305463"/>
    <lineage>
        <taxon>Bacteria</taxon>
        <taxon>Pseudomonadati</taxon>
        <taxon>Bacteroidota</taxon>
        <taxon>Bacteroidia</taxon>
        <taxon>Marinilabiliales</taxon>
        <taxon>Prolixibacteraceae</taxon>
        <taxon>Maribellus</taxon>
    </lineage>
</organism>
<dbReference type="Gene3D" id="3.40.630.10">
    <property type="entry name" value="Zn peptidases"/>
    <property type="match status" value="1"/>
</dbReference>
<keyword evidence="3" id="KW-0378">Hydrolase</keyword>
<dbReference type="GO" id="GO:0006508">
    <property type="term" value="P:proteolysis"/>
    <property type="evidence" value="ECO:0007669"/>
    <property type="project" value="InterPro"/>
</dbReference>
<evidence type="ECO:0000313" key="3">
    <source>
        <dbReference type="EMBL" id="RIJ46745.1"/>
    </source>
</evidence>
<dbReference type="Proteomes" id="UP000265926">
    <property type="component" value="Unassembled WGS sequence"/>
</dbReference>